<dbReference type="PANTHER" id="PTHR47128:SF2">
    <property type="entry name" value="PROTEIN HIGH CHLOROPHYLL FLUORESCENCE PHENOTYPE 244, CHLOROPLASTIC"/>
    <property type="match status" value="1"/>
</dbReference>
<dbReference type="RefSeq" id="WP_073386889.1">
    <property type="nucleotide sequence ID" value="NZ_FQXK01000012.1"/>
</dbReference>
<dbReference type="AlphaFoldDB" id="A0A1M5YNR6"/>
<keyword evidence="1" id="KW-0602">Photosynthesis</keyword>
<evidence type="ECO:0000259" key="3">
    <source>
        <dbReference type="Pfam" id="PF13460"/>
    </source>
</evidence>
<accession>A0A1M5YNR6</accession>
<feature type="domain" description="NAD(P)-binding" evidence="3">
    <location>
        <begin position="7"/>
        <end position="193"/>
    </location>
</feature>
<name>A0A1M5YNR6_BUTFI</name>
<dbReference type="SUPFAM" id="SSF51735">
    <property type="entry name" value="NAD(P)-binding Rossmann-fold domains"/>
    <property type="match status" value="1"/>
</dbReference>
<keyword evidence="2" id="KW-0604">Photosystem II</keyword>
<dbReference type="Proteomes" id="UP000184278">
    <property type="component" value="Unassembled WGS sequence"/>
</dbReference>
<gene>
    <name evidence="4" type="ORF">SAMN02745229_01622</name>
</gene>
<dbReference type="GO" id="GO:0009523">
    <property type="term" value="C:photosystem II"/>
    <property type="evidence" value="ECO:0007669"/>
    <property type="project" value="UniProtKB-KW"/>
</dbReference>
<dbReference type="EMBL" id="FQXK01000012">
    <property type="protein sequence ID" value="SHI13504.1"/>
    <property type="molecule type" value="Genomic_DNA"/>
</dbReference>
<sequence length="282" mass="30917">MKIVLAGAYGHLGGDILKALESKGHDIVALDFNERPIAFSGNGTVTFKACDVTKKDMLSGLLDGADIVISTVGLTKASKEVTSYDIDLNGNLNILEEAKKAGVPKFVYISVIHADEHPEIPLLDAKAKFEKALKESGLEYIIYRPTGYFYDIVHVLKPMVDKGAINLLSGKPGVANVIATEDFADYIVDHLDEKNKTISIGGTETYNYDEIAQMCFESAGKPCVIKRAPAFLFDILIFINTIKKTGKADIIKFSKFTLTGDLVGEVKYDKQSFSKFIKESFN</sequence>
<protein>
    <submittedName>
        <fullName evidence="4">Uncharacterized conserved protein YbjT, contains NAD(P)-binding and DUF2867 domains</fullName>
    </submittedName>
</protein>
<dbReference type="GeneID" id="89511939"/>
<evidence type="ECO:0000256" key="1">
    <source>
        <dbReference type="ARBA" id="ARBA00022531"/>
    </source>
</evidence>
<dbReference type="Gene3D" id="3.40.50.720">
    <property type="entry name" value="NAD(P)-binding Rossmann-like Domain"/>
    <property type="match status" value="1"/>
</dbReference>
<dbReference type="STRING" id="1121131.SAMN02745229_01622"/>
<dbReference type="GO" id="GO:0015979">
    <property type="term" value="P:photosynthesis"/>
    <property type="evidence" value="ECO:0007669"/>
    <property type="project" value="UniProtKB-KW"/>
</dbReference>
<reference evidence="5" key="1">
    <citation type="submission" date="2016-11" db="EMBL/GenBank/DDBJ databases">
        <authorList>
            <person name="Varghese N."/>
            <person name="Submissions S."/>
        </authorList>
    </citation>
    <scope>NUCLEOTIDE SEQUENCE [LARGE SCALE GENOMIC DNA]</scope>
    <source>
        <strain evidence="5">DSM 3071</strain>
    </source>
</reference>
<dbReference type="InterPro" id="IPR016040">
    <property type="entry name" value="NAD(P)-bd_dom"/>
</dbReference>
<keyword evidence="5" id="KW-1185">Reference proteome</keyword>
<evidence type="ECO:0000313" key="4">
    <source>
        <dbReference type="EMBL" id="SHI13504.1"/>
    </source>
</evidence>
<dbReference type="PANTHER" id="PTHR47128">
    <property type="match status" value="1"/>
</dbReference>
<organism evidence="4 5">
    <name type="scientific">Butyrivibrio fibrisolvens DSM 3071</name>
    <dbReference type="NCBI Taxonomy" id="1121131"/>
    <lineage>
        <taxon>Bacteria</taxon>
        <taxon>Bacillati</taxon>
        <taxon>Bacillota</taxon>
        <taxon>Clostridia</taxon>
        <taxon>Lachnospirales</taxon>
        <taxon>Lachnospiraceae</taxon>
        <taxon>Butyrivibrio</taxon>
    </lineage>
</organism>
<evidence type="ECO:0000313" key="5">
    <source>
        <dbReference type="Proteomes" id="UP000184278"/>
    </source>
</evidence>
<proteinExistence type="predicted"/>
<dbReference type="OrthoDB" id="9785372at2"/>
<dbReference type="InterPro" id="IPR044256">
    <property type="entry name" value="HCF244-like"/>
</dbReference>
<dbReference type="InterPro" id="IPR036291">
    <property type="entry name" value="NAD(P)-bd_dom_sf"/>
</dbReference>
<dbReference type="Pfam" id="PF13460">
    <property type="entry name" value="NAD_binding_10"/>
    <property type="match status" value="1"/>
</dbReference>
<evidence type="ECO:0000256" key="2">
    <source>
        <dbReference type="ARBA" id="ARBA00023276"/>
    </source>
</evidence>